<dbReference type="EMBL" id="JACMSC010000020">
    <property type="protein sequence ID" value="KAG6472254.1"/>
    <property type="molecule type" value="Genomic_DNA"/>
</dbReference>
<evidence type="ECO:0000313" key="3">
    <source>
        <dbReference type="Proteomes" id="UP000734854"/>
    </source>
</evidence>
<protein>
    <submittedName>
        <fullName evidence="2">Uncharacterized protein</fullName>
    </submittedName>
</protein>
<feature type="region of interest" description="Disordered" evidence="1">
    <location>
        <begin position="59"/>
        <end position="79"/>
    </location>
</feature>
<organism evidence="2 3">
    <name type="scientific">Zingiber officinale</name>
    <name type="common">Ginger</name>
    <name type="synonym">Amomum zingiber</name>
    <dbReference type="NCBI Taxonomy" id="94328"/>
    <lineage>
        <taxon>Eukaryota</taxon>
        <taxon>Viridiplantae</taxon>
        <taxon>Streptophyta</taxon>
        <taxon>Embryophyta</taxon>
        <taxon>Tracheophyta</taxon>
        <taxon>Spermatophyta</taxon>
        <taxon>Magnoliopsida</taxon>
        <taxon>Liliopsida</taxon>
        <taxon>Zingiberales</taxon>
        <taxon>Zingiberaceae</taxon>
        <taxon>Zingiber</taxon>
    </lineage>
</organism>
<dbReference type="OrthoDB" id="661559at2759"/>
<sequence length="94" mass="11122">MAWWARMVSPARRVCDGVAFRFGLRKSGLMRLRREVRTCEYEDVRVMWELLTESARAGSYRPATTAAEEPTRRKSRRSNGRQGWALLFCFCRRF</sequence>
<gene>
    <name evidence="2" type="ORF">ZIOFF_069714</name>
</gene>
<comment type="caution">
    <text evidence="2">The sequence shown here is derived from an EMBL/GenBank/DDBJ whole genome shotgun (WGS) entry which is preliminary data.</text>
</comment>
<dbReference type="PANTHER" id="PTHR33181:SF4">
    <property type="entry name" value="OVULE PROTEIN"/>
    <property type="match status" value="1"/>
</dbReference>
<dbReference type="AlphaFoldDB" id="A0A8J5CE07"/>
<proteinExistence type="predicted"/>
<dbReference type="PANTHER" id="PTHR33181">
    <property type="entry name" value="OS01G0778500 PROTEIN"/>
    <property type="match status" value="1"/>
</dbReference>
<keyword evidence="3" id="KW-1185">Reference proteome</keyword>
<evidence type="ECO:0000256" key="1">
    <source>
        <dbReference type="SAM" id="MobiDB-lite"/>
    </source>
</evidence>
<reference evidence="2 3" key="1">
    <citation type="submission" date="2020-08" db="EMBL/GenBank/DDBJ databases">
        <title>Plant Genome Project.</title>
        <authorList>
            <person name="Zhang R.-G."/>
        </authorList>
    </citation>
    <scope>NUCLEOTIDE SEQUENCE [LARGE SCALE GENOMIC DNA]</scope>
    <source>
        <tissue evidence="2">Rhizome</tissue>
    </source>
</reference>
<name>A0A8J5CE07_ZINOF</name>
<accession>A0A8J5CE07</accession>
<evidence type="ECO:0000313" key="2">
    <source>
        <dbReference type="EMBL" id="KAG6472254.1"/>
    </source>
</evidence>
<dbReference type="Proteomes" id="UP000734854">
    <property type="component" value="Unassembled WGS sequence"/>
</dbReference>